<dbReference type="GO" id="GO:0005576">
    <property type="term" value="C:extracellular region"/>
    <property type="evidence" value="ECO:0007669"/>
    <property type="project" value="UniProtKB-SubCell"/>
</dbReference>
<dbReference type="Proteomes" id="UP001139447">
    <property type="component" value="Unassembled WGS sequence"/>
</dbReference>
<gene>
    <name evidence="4" type="ORF">MMF98_17990</name>
</gene>
<dbReference type="AlphaFoldDB" id="A0A9X2ANR2"/>
<comment type="caution">
    <text evidence="4">The sequence shown here is derived from an EMBL/GenBank/DDBJ whole genome shotgun (WGS) entry which is preliminary data.</text>
</comment>
<keyword evidence="5" id="KW-1185">Reference proteome</keyword>
<keyword evidence="2" id="KW-0964">Secreted</keyword>
<dbReference type="Gene3D" id="2.120.10.30">
    <property type="entry name" value="TolB, C-terminal domain"/>
    <property type="match status" value="1"/>
</dbReference>
<dbReference type="InterPro" id="IPR011042">
    <property type="entry name" value="6-blade_b-propeller_TolB-like"/>
</dbReference>
<name>A0A9X2ANR2_9BURK</name>
<protein>
    <submittedName>
        <fullName evidence="4">Major royal jelly family protein</fullName>
    </submittedName>
</protein>
<dbReference type="RefSeq" id="WP_243308193.1">
    <property type="nucleotide sequence ID" value="NZ_JALGBI010000002.1"/>
</dbReference>
<feature type="chain" id="PRO_5040855635" evidence="3">
    <location>
        <begin position="24"/>
        <end position="390"/>
    </location>
</feature>
<proteinExistence type="predicted"/>
<feature type="signal peptide" evidence="3">
    <location>
        <begin position="1"/>
        <end position="23"/>
    </location>
</feature>
<dbReference type="EMBL" id="JALGBI010000002">
    <property type="protein sequence ID" value="MCJ0765108.1"/>
    <property type="molecule type" value="Genomic_DNA"/>
</dbReference>
<reference evidence="4" key="1">
    <citation type="submission" date="2022-03" db="EMBL/GenBank/DDBJ databases">
        <authorList>
            <person name="Woo C.Y."/>
        </authorList>
    </citation>
    <scope>NUCLEOTIDE SEQUENCE</scope>
    <source>
        <strain evidence="4">CYS-02</strain>
    </source>
</reference>
<evidence type="ECO:0000256" key="2">
    <source>
        <dbReference type="ARBA" id="ARBA00022525"/>
    </source>
</evidence>
<evidence type="ECO:0000256" key="3">
    <source>
        <dbReference type="SAM" id="SignalP"/>
    </source>
</evidence>
<organism evidence="4 5">
    <name type="scientific">Variovorax terrae</name>
    <dbReference type="NCBI Taxonomy" id="2923278"/>
    <lineage>
        <taxon>Bacteria</taxon>
        <taxon>Pseudomonadati</taxon>
        <taxon>Pseudomonadota</taxon>
        <taxon>Betaproteobacteria</taxon>
        <taxon>Burkholderiales</taxon>
        <taxon>Comamonadaceae</taxon>
        <taxon>Variovorax</taxon>
    </lineage>
</organism>
<dbReference type="PANTHER" id="PTHR10009:SF18">
    <property type="entry name" value="PROTEIN YELLOW-LIKE PROTEIN"/>
    <property type="match status" value="1"/>
</dbReference>
<evidence type="ECO:0000313" key="4">
    <source>
        <dbReference type="EMBL" id="MCJ0765108.1"/>
    </source>
</evidence>
<dbReference type="SUPFAM" id="SSF63829">
    <property type="entry name" value="Calcium-dependent phosphotriesterase"/>
    <property type="match status" value="1"/>
</dbReference>
<sequence>MQPTISVLAALALATAFAGSASAQAEKASPEVYAQLQEGGVGGITQMPDGRVVIGYHPFYSPKVQVALLNADRRSTTPYPNLEWQSCKTADGQWKADLDHCLDWVLGLHTDANGILWLLDSAKTTDKAAGRPAGLVPKLVGWNTKTNKLERIIKLDPAATITESQHNDFVVDLKNQVIVIADEAIGENSNGVGDKAALVLVSLKDGSSRRLLQGHESMKPVADPIRWDVGTPTAGSFKLSIGVDGIALDHQSEWLYFAPLSGYKMYRMRMADLLNRGLTQAQLASRVETYADKPFNGGLSIDSAGNLYLTEVGERAVGVIPPGTRTYRRLVTDPGMVWPDGVTFNKDGYMYTGAAQLPLTNVLQADGVARNKAPYLVYRFKPLAPGMPGF</sequence>
<dbReference type="PANTHER" id="PTHR10009">
    <property type="entry name" value="PROTEIN YELLOW-RELATED"/>
    <property type="match status" value="1"/>
</dbReference>
<evidence type="ECO:0000256" key="1">
    <source>
        <dbReference type="ARBA" id="ARBA00004613"/>
    </source>
</evidence>
<accession>A0A9X2ANR2</accession>
<comment type="subcellular location">
    <subcellularLocation>
        <location evidence="1">Secreted</location>
    </subcellularLocation>
</comment>
<dbReference type="InterPro" id="IPR017996">
    <property type="entry name" value="MRJP/yellow-related"/>
</dbReference>
<keyword evidence="3" id="KW-0732">Signal</keyword>
<evidence type="ECO:0000313" key="5">
    <source>
        <dbReference type="Proteomes" id="UP001139447"/>
    </source>
</evidence>
<dbReference type="Pfam" id="PF03022">
    <property type="entry name" value="MRJP"/>
    <property type="match status" value="1"/>
</dbReference>